<dbReference type="InterPro" id="IPR002347">
    <property type="entry name" value="SDR_fam"/>
</dbReference>
<dbReference type="CDD" id="cd05233">
    <property type="entry name" value="SDR_c"/>
    <property type="match status" value="1"/>
</dbReference>
<comment type="caution">
    <text evidence="4">The sequence shown here is derived from an EMBL/GenBank/DDBJ whole genome shotgun (WGS) entry which is preliminary data.</text>
</comment>
<dbReference type="PRINTS" id="PR00081">
    <property type="entry name" value="GDHRDH"/>
</dbReference>
<dbReference type="RefSeq" id="WP_264070756.1">
    <property type="nucleotide sequence ID" value="NZ_JACKTY010000043.1"/>
</dbReference>
<evidence type="ECO:0000256" key="2">
    <source>
        <dbReference type="ARBA" id="ARBA00023002"/>
    </source>
</evidence>
<dbReference type="SUPFAM" id="SSF51735">
    <property type="entry name" value="NAD(P)-binding Rossmann-fold domains"/>
    <property type="match status" value="1"/>
</dbReference>
<organism evidence="4 5">
    <name type="scientific">Mycolicibacterium komossense</name>
    <dbReference type="NCBI Taxonomy" id="1779"/>
    <lineage>
        <taxon>Bacteria</taxon>
        <taxon>Bacillati</taxon>
        <taxon>Actinomycetota</taxon>
        <taxon>Actinomycetes</taxon>
        <taxon>Mycobacteriales</taxon>
        <taxon>Mycobacteriaceae</taxon>
        <taxon>Mycolicibacterium</taxon>
    </lineage>
</organism>
<dbReference type="PANTHER" id="PTHR43391:SF82">
    <property type="entry name" value="OXIDOREDUCTASE SADH-RELATED"/>
    <property type="match status" value="1"/>
</dbReference>
<dbReference type="Proteomes" id="UP001526201">
    <property type="component" value="Unassembled WGS sequence"/>
</dbReference>
<keyword evidence="5" id="KW-1185">Reference proteome</keyword>
<evidence type="ECO:0000313" key="4">
    <source>
        <dbReference type="EMBL" id="MCV7229514.1"/>
    </source>
</evidence>
<protein>
    <submittedName>
        <fullName evidence="4">SDR family NAD(P)-dependent oxidoreductase</fullName>
    </submittedName>
</protein>
<dbReference type="PANTHER" id="PTHR43391">
    <property type="entry name" value="RETINOL DEHYDROGENASE-RELATED"/>
    <property type="match status" value="1"/>
</dbReference>
<comment type="similarity">
    <text evidence="1 3">Belongs to the short-chain dehydrogenases/reductases (SDR) family.</text>
</comment>
<dbReference type="PRINTS" id="PR00080">
    <property type="entry name" value="SDRFAMILY"/>
</dbReference>
<proteinExistence type="inferred from homology"/>
<accession>A0ABT3CIY5</accession>
<evidence type="ECO:0000313" key="5">
    <source>
        <dbReference type="Proteomes" id="UP001526201"/>
    </source>
</evidence>
<dbReference type="Gene3D" id="3.40.50.720">
    <property type="entry name" value="NAD(P)-binding Rossmann-like Domain"/>
    <property type="match status" value="1"/>
</dbReference>
<evidence type="ECO:0000256" key="3">
    <source>
        <dbReference type="RuleBase" id="RU000363"/>
    </source>
</evidence>
<keyword evidence="2" id="KW-0560">Oxidoreductase</keyword>
<dbReference type="Pfam" id="PF00106">
    <property type="entry name" value="adh_short"/>
    <property type="match status" value="1"/>
</dbReference>
<sequence>MDFAERVFVVTGGGNGIGRQVVLELARRGARVAAVDLDEQGLIETERLSRTARGAVSTHTVNVTDPIAVATLPAAVTDAHGQIDGVVNIAGIIHRFVPVTALSDDEIDRIIDVNFWGTVTMCRTFLPILLQRPEANLTNMSSLAALVPFAGQTLYGASKGAVKQFSEGLYAELLDTDIHVVTIFPGNVSTDLTGNSGVQKLDTGTRKVRSTTPEVAAKSIVDGIAKDAFRVLVGTDARLLNALTRISARLTTRFIAKQMKSVL</sequence>
<evidence type="ECO:0000256" key="1">
    <source>
        <dbReference type="ARBA" id="ARBA00006484"/>
    </source>
</evidence>
<name>A0ABT3CIY5_9MYCO</name>
<reference evidence="4 5" key="1">
    <citation type="journal article" date="2022" name="BMC Genomics">
        <title>Comparative genome analysis of mycobacteria focusing on tRNA and non-coding RNA.</title>
        <authorList>
            <person name="Behra P.R.K."/>
            <person name="Pettersson B.M.F."/>
            <person name="Ramesh M."/>
            <person name="Das S."/>
            <person name="Dasgupta S."/>
            <person name="Kirsebom L.A."/>
        </authorList>
    </citation>
    <scope>NUCLEOTIDE SEQUENCE [LARGE SCALE GENOMIC DNA]</scope>
    <source>
        <strain evidence="4 5">DSM 44078</strain>
    </source>
</reference>
<dbReference type="InterPro" id="IPR036291">
    <property type="entry name" value="NAD(P)-bd_dom_sf"/>
</dbReference>
<dbReference type="EMBL" id="JACKTY010000043">
    <property type="protein sequence ID" value="MCV7229514.1"/>
    <property type="molecule type" value="Genomic_DNA"/>
</dbReference>
<gene>
    <name evidence="4" type="ORF">H7J73_26250</name>
</gene>